<comment type="catalytic activity">
    <reaction evidence="6 9">
        <text>L-proline + NADP(+) = (S)-1-pyrroline-5-carboxylate + NADPH + 2 H(+)</text>
        <dbReference type="Rhea" id="RHEA:14109"/>
        <dbReference type="ChEBI" id="CHEBI:15378"/>
        <dbReference type="ChEBI" id="CHEBI:17388"/>
        <dbReference type="ChEBI" id="CHEBI:57783"/>
        <dbReference type="ChEBI" id="CHEBI:58349"/>
        <dbReference type="ChEBI" id="CHEBI:60039"/>
        <dbReference type="EC" id="1.5.1.2"/>
    </reaction>
</comment>
<evidence type="ECO:0000256" key="2">
    <source>
        <dbReference type="ARBA" id="ARBA00022650"/>
    </source>
</evidence>
<feature type="domain" description="Pyrroline-5-carboxylate reductase catalytic N-terminal" evidence="10">
    <location>
        <begin position="4"/>
        <end position="102"/>
    </location>
</feature>
<evidence type="ECO:0000256" key="7">
    <source>
        <dbReference type="NCBIfam" id="TIGR00112"/>
    </source>
</evidence>
<dbReference type="InterPro" id="IPR053790">
    <property type="entry name" value="P5CR-like_CS"/>
</dbReference>
<evidence type="ECO:0000256" key="1">
    <source>
        <dbReference type="ARBA" id="ARBA00005525"/>
    </source>
</evidence>
<dbReference type="GO" id="GO:0055129">
    <property type="term" value="P:L-proline biosynthetic process"/>
    <property type="evidence" value="ECO:0007669"/>
    <property type="project" value="UniProtKB-UniRule"/>
</dbReference>
<dbReference type="PIRSF" id="PIRSF000193">
    <property type="entry name" value="Pyrrol-5-carb_rd"/>
    <property type="match status" value="1"/>
</dbReference>
<dbReference type="SUPFAM" id="SSF48179">
    <property type="entry name" value="6-phosphogluconate dehydrogenase C-terminal domain-like"/>
    <property type="match status" value="1"/>
</dbReference>
<dbReference type="PANTHER" id="PTHR11645:SF0">
    <property type="entry name" value="PYRROLINE-5-CARBOXYLATE REDUCTASE 3"/>
    <property type="match status" value="1"/>
</dbReference>
<reference evidence="12" key="1">
    <citation type="submission" date="2020-08" db="EMBL/GenBank/DDBJ databases">
        <title>Genome public.</title>
        <authorList>
            <person name="Liu C."/>
            <person name="Sun Q."/>
        </authorList>
    </citation>
    <scope>NUCLEOTIDE SEQUENCE</scope>
    <source>
        <strain evidence="12">NSJ-51</strain>
    </source>
</reference>
<organism evidence="12 13">
    <name type="scientific">Lawsonibacter hominis</name>
    <dbReference type="NCBI Taxonomy" id="2763053"/>
    <lineage>
        <taxon>Bacteria</taxon>
        <taxon>Bacillati</taxon>
        <taxon>Bacillota</taxon>
        <taxon>Clostridia</taxon>
        <taxon>Eubacteriales</taxon>
        <taxon>Oscillospiraceae</taxon>
        <taxon>Lawsonibacter</taxon>
    </lineage>
</organism>
<keyword evidence="13" id="KW-1185">Reference proteome</keyword>
<dbReference type="Gene3D" id="3.40.50.720">
    <property type="entry name" value="NAD(P)-binding Rossmann-like Domain"/>
    <property type="match status" value="1"/>
</dbReference>
<dbReference type="Proteomes" id="UP000661435">
    <property type="component" value="Unassembled WGS sequence"/>
</dbReference>
<dbReference type="InterPro" id="IPR028939">
    <property type="entry name" value="P5C_Rdtase_cat_N"/>
</dbReference>
<dbReference type="PANTHER" id="PTHR11645">
    <property type="entry name" value="PYRROLINE-5-CARBOXYLATE REDUCTASE"/>
    <property type="match status" value="1"/>
</dbReference>
<dbReference type="InterPro" id="IPR029036">
    <property type="entry name" value="P5CR_dimer"/>
</dbReference>
<comment type="similarity">
    <text evidence="1 6 9">Belongs to the pyrroline-5-carboxylate reductase family.</text>
</comment>
<dbReference type="UniPathway" id="UPA00098">
    <property type="reaction ID" value="UER00361"/>
</dbReference>
<accession>A0A8J6J3F7</accession>
<protein>
    <recommendedName>
        <fullName evidence="6 7">Pyrroline-5-carboxylate reductase</fullName>
        <shortName evidence="6">P5C reductase</shortName>
        <shortName evidence="6">P5CR</shortName>
        <ecNumber evidence="6 7">1.5.1.2</ecNumber>
    </recommendedName>
    <alternativeName>
        <fullName evidence="6">PCA reductase</fullName>
    </alternativeName>
</protein>
<sequence length="276" mass="28377">MEYKLGFIGTGNMGGALAVAAGKSMDPRRIVVANRTPEKARALAAQVGCAAAEHNEDVASHAEYIVLGVKPNVMRDVVRGLSPTLAACVRAGKPRVLVSIAAGIPVAAIKACLEVDVPVIRVMPNTPVLVGQGMLLLASSAQDPGEVSEERFAEFQRMFAAAGDFERIPESAMDITGGVSGCTPAYVYLFIEALADGAVQTGVPRGLAMRLAAKAVLGSAAMVLETGKHPGALKDAVCSPGGSTIMGVAVLEQHGFRGAVARAVVQSTEKNCALGK</sequence>
<comment type="function">
    <text evidence="5 6">Catalyzes the reduction of 1-pyrroline-5-carboxylate (PCA) to L-proline.</text>
</comment>
<dbReference type="AlphaFoldDB" id="A0A8J6J3F7"/>
<dbReference type="HAMAP" id="MF_01925">
    <property type="entry name" value="P5C_reductase"/>
    <property type="match status" value="1"/>
</dbReference>
<dbReference type="NCBIfam" id="TIGR00112">
    <property type="entry name" value="proC"/>
    <property type="match status" value="1"/>
</dbReference>
<keyword evidence="6 9" id="KW-0028">Amino-acid biosynthesis</keyword>
<comment type="caution">
    <text evidence="12">The sequence shown here is derived from an EMBL/GenBank/DDBJ whole genome shotgun (WGS) entry which is preliminary data.</text>
</comment>
<feature type="binding site" evidence="8">
    <location>
        <begin position="8"/>
        <end position="13"/>
    </location>
    <ligand>
        <name>NADP(+)</name>
        <dbReference type="ChEBI" id="CHEBI:58349"/>
    </ligand>
</feature>
<evidence type="ECO:0000256" key="4">
    <source>
        <dbReference type="ARBA" id="ARBA00023002"/>
    </source>
</evidence>
<feature type="domain" description="Pyrroline-5-carboxylate reductase dimerisation" evidence="11">
    <location>
        <begin position="170"/>
        <end position="271"/>
    </location>
</feature>
<comment type="pathway">
    <text evidence="6 9">Amino-acid biosynthesis; L-proline biosynthesis; L-proline from L-glutamate 5-semialdehyde: step 1/1.</text>
</comment>
<comment type="subcellular location">
    <subcellularLocation>
        <location evidence="6">Cytoplasm</location>
    </subcellularLocation>
</comment>
<keyword evidence="2 6" id="KW-0641">Proline biosynthesis</keyword>
<name>A0A8J6J3F7_9FIRM</name>
<dbReference type="GO" id="GO:0004735">
    <property type="term" value="F:pyrroline-5-carboxylate reductase activity"/>
    <property type="evidence" value="ECO:0007669"/>
    <property type="project" value="UniProtKB-UniRule"/>
</dbReference>
<dbReference type="PROSITE" id="PS00521">
    <property type="entry name" value="P5CR"/>
    <property type="match status" value="1"/>
</dbReference>
<evidence type="ECO:0000256" key="6">
    <source>
        <dbReference type="HAMAP-Rule" id="MF_01925"/>
    </source>
</evidence>
<dbReference type="EC" id="1.5.1.2" evidence="6 7"/>
<proteinExistence type="inferred from homology"/>
<keyword evidence="3 6" id="KW-0521">NADP</keyword>
<evidence type="ECO:0000313" key="13">
    <source>
        <dbReference type="Proteomes" id="UP000661435"/>
    </source>
</evidence>
<dbReference type="InterPro" id="IPR036291">
    <property type="entry name" value="NAD(P)-bd_dom_sf"/>
</dbReference>
<dbReference type="GO" id="GO:0005737">
    <property type="term" value="C:cytoplasm"/>
    <property type="evidence" value="ECO:0007669"/>
    <property type="project" value="UniProtKB-SubCell"/>
</dbReference>
<comment type="catalytic activity">
    <reaction evidence="6">
        <text>L-proline + NAD(+) = (S)-1-pyrroline-5-carboxylate + NADH + 2 H(+)</text>
        <dbReference type="Rhea" id="RHEA:14105"/>
        <dbReference type="ChEBI" id="CHEBI:15378"/>
        <dbReference type="ChEBI" id="CHEBI:17388"/>
        <dbReference type="ChEBI" id="CHEBI:57540"/>
        <dbReference type="ChEBI" id="CHEBI:57945"/>
        <dbReference type="ChEBI" id="CHEBI:60039"/>
        <dbReference type="EC" id="1.5.1.2"/>
    </reaction>
</comment>
<evidence type="ECO:0000259" key="11">
    <source>
        <dbReference type="Pfam" id="PF14748"/>
    </source>
</evidence>
<evidence type="ECO:0000256" key="9">
    <source>
        <dbReference type="RuleBase" id="RU003903"/>
    </source>
</evidence>
<dbReference type="Pfam" id="PF14748">
    <property type="entry name" value="P5CR_dimer"/>
    <property type="match status" value="1"/>
</dbReference>
<evidence type="ECO:0000313" key="12">
    <source>
        <dbReference type="EMBL" id="MBC5733063.1"/>
    </source>
</evidence>
<evidence type="ECO:0000259" key="10">
    <source>
        <dbReference type="Pfam" id="PF03807"/>
    </source>
</evidence>
<evidence type="ECO:0000256" key="5">
    <source>
        <dbReference type="ARBA" id="ARBA00058118"/>
    </source>
</evidence>
<keyword evidence="4 6" id="KW-0560">Oxidoreductase</keyword>
<dbReference type="SUPFAM" id="SSF51735">
    <property type="entry name" value="NAD(P)-binding Rossmann-fold domains"/>
    <property type="match status" value="1"/>
</dbReference>
<dbReference type="FunFam" id="1.10.3730.10:FF:000001">
    <property type="entry name" value="Pyrroline-5-carboxylate reductase"/>
    <property type="match status" value="1"/>
</dbReference>
<gene>
    <name evidence="6 12" type="primary">proC</name>
    <name evidence="12" type="ORF">H8S57_04900</name>
</gene>
<evidence type="ECO:0000256" key="8">
    <source>
        <dbReference type="PIRSR" id="PIRSR000193-1"/>
    </source>
</evidence>
<dbReference type="EMBL" id="JACOPP010000004">
    <property type="protein sequence ID" value="MBC5733063.1"/>
    <property type="molecule type" value="Genomic_DNA"/>
</dbReference>
<keyword evidence="6" id="KW-0963">Cytoplasm</keyword>
<dbReference type="InterPro" id="IPR000304">
    <property type="entry name" value="Pyrroline-COOH_reductase"/>
</dbReference>
<dbReference type="Pfam" id="PF03807">
    <property type="entry name" value="F420_oxidored"/>
    <property type="match status" value="1"/>
</dbReference>
<dbReference type="Gene3D" id="1.10.3730.10">
    <property type="entry name" value="ProC C-terminal domain-like"/>
    <property type="match status" value="1"/>
</dbReference>
<feature type="binding site" evidence="8">
    <location>
        <position position="55"/>
    </location>
    <ligand>
        <name>NADPH</name>
        <dbReference type="ChEBI" id="CHEBI:57783"/>
    </ligand>
</feature>
<dbReference type="InterPro" id="IPR008927">
    <property type="entry name" value="6-PGluconate_DH-like_C_sf"/>
</dbReference>
<evidence type="ECO:0000256" key="3">
    <source>
        <dbReference type="ARBA" id="ARBA00022857"/>
    </source>
</evidence>